<evidence type="ECO:0000256" key="1">
    <source>
        <dbReference type="SAM" id="MobiDB-lite"/>
    </source>
</evidence>
<organism evidence="2 3">
    <name type="scientific">Senna tora</name>
    <dbReference type="NCBI Taxonomy" id="362788"/>
    <lineage>
        <taxon>Eukaryota</taxon>
        <taxon>Viridiplantae</taxon>
        <taxon>Streptophyta</taxon>
        <taxon>Embryophyta</taxon>
        <taxon>Tracheophyta</taxon>
        <taxon>Spermatophyta</taxon>
        <taxon>Magnoliopsida</taxon>
        <taxon>eudicotyledons</taxon>
        <taxon>Gunneridae</taxon>
        <taxon>Pentapetalae</taxon>
        <taxon>rosids</taxon>
        <taxon>fabids</taxon>
        <taxon>Fabales</taxon>
        <taxon>Fabaceae</taxon>
        <taxon>Caesalpinioideae</taxon>
        <taxon>Cassia clade</taxon>
        <taxon>Senna</taxon>
    </lineage>
</organism>
<accession>A0A834T1G3</accession>
<evidence type="ECO:0000313" key="2">
    <source>
        <dbReference type="EMBL" id="KAF7814733.1"/>
    </source>
</evidence>
<dbReference type="EMBL" id="JAAIUW010000009">
    <property type="protein sequence ID" value="KAF7814733.1"/>
    <property type="molecule type" value="Genomic_DNA"/>
</dbReference>
<dbReference type="Proteomes" id="UP000634136">
    <property type="component" value="Unassembled WGS sequence"/>
</dbReference>
<proteinExistence type="predicted"/>
<name>A0A834T1G3_9FABA</name>
<gene>
    <name evidence="2" type="ORF">G2W53_028702</name>
</gene>
<keyword evidence="3" id="KW-1185">Reference proteome</keyword>
<dbReference type="AlphaFoldDB" id="A0A834T1G3"/>
<sequence>MREMAEAVKRQVDAADCMLQHIQGDRDDRPQGHRARDEVAEKVKQGTNFSNKRPMNFSKGGSSKGKKPVDIMLETVLKRSR</sequence>
<feature type="region of interest" description="Disordered" evidence="1">
    <location>
        <begin position="44"/>
        <end position="70"/>
    </location>
</feature>
<protein>
    <submittedName>
        <fullName evidence="2">Uncharacterized protein</fullName>
    </submittedName>
</protein>
<comment type="caution">
    <text evidence="2">The sequence shown here is derived from an EMBL/GenBank/DDBJ whole genome shotgun (WGS) entry which is preliminary data.</text>
</comment>
<reference evidence="2" key="1">
    <citation type="submission" date="2020-09" db="EMBL/GenBank/DDBJ databases">
        <title>Genome-Enabled Discovery of Anthraquinone Biosynthesis in Senna tora.</title>
        <authorList>
            <person name="Kang S.-H."/>
            <person name="Pandey R.P."/>
            <person name="Lee C.-M."/>
            <person name="Sim J.-S."/>
            <person name="Jeong J.-T."/>
            <person name="Choi B.-S."/>
            <person name="Jung M."/>
            <person name="Ginzburg D."/>
            <person name="Zhao K."/>
            <person name="Won S.Y."/>
            <person name="Oh T.-J."/>
            <person name="Yu Y."/>
            <person name="Kim N.-H."/>
            <person name="Lee O.R."/>
            <person name="Lee T.-H."/>
            <person name="Bashyal P."/>
            <person name="Kim T.-S."/>
            <person name="Lee W.-H."/>
            <person name="Kawkins C."/>
            <person name="Kim C.-K."/>
            <person name="Kim J.S."/>
            <person name="Ahn B.O."/>
            <person name="Rhee S.Y."/>
            <person name="Sohng J.K."/>
        </authorList>
    </citation>
    <scope>NUCLEOTIDE SEQUENCE</scope>
    <source>
        <tissue evidence="2">Leaf</tissue>
    </source>
</reference>
<evidence type="ECO:0000313" key="3">
    <source>
        <dbReference type="Proteomes" id="UP000634136"/>
    </source>
</evidence>